<dbReference type="Proteomes" id="UP001499988">
    <property type="component" value="Unassembled WGS sequence"/>
</dbReference>
<sequence>MLMLSVYIAVAIGVSFICSVLEATLLSVTPAYIAGLKKDRPDAAARLAKLKDNVEAPLVAILTLNTIAHTAGAAGAGAQAAAVFGSHVLGVFSAILTFAILFFSEIIPKTLGANYWRQLAPVTIRPLQWLVWITTPLIWLSTKMTRLFGKEGSGQYIRSEMSAMADIGAESGELNDKESSIVKQLLMARSIPVSAIMTPRTVIHSLPQAMTLADFTHSHARRNFSRVPIYNQDPDDIIGYVMRSEVLLAEKQQPDATLKTVRHNLMMVPENARIMGIFEQLLTRRIQMAMVVDEYGSVRGLITMEDIVESLLGLEIVDRDDPADDMQQLAKKLWEHRQKQRKFRVSHEPSDQNSKKPTS</sequence>
<evidence type="ECO:0000256" key="2">
    <source>
        <dbReference type="ARBA" id="ARBA00022692"/>
    </source>
</evidence>
<keyword evidence="5 7" id="KW-0129">CBS domain</keyword>
<dbReference type="CDD" id="cd04590">
    <property type="entry name" value="CBS_pair_CorC_HlyC_assoc"/>
    <property type="match status" value="1"/>
</dbReference>
<evidence type="ECO:0000313" key="14">
    <source>
        <dbReference type="Proteomes" id="UP001499988"/>
    </source>
</evidence>
<dbReference type="PANTHER" id="PTHR22777">
    <property type="entry name" value="HEMOLYSIN-RELATED"/>
    <property type="match status" value="1"/>
</dbReference>
<dbReference type="InterPro" id="IPR000644">
    <property type="entry name" value="CBS_dom"/>
</dbReference>
<keyword evidence="14" id="KW-1185">Reference proteome</keyword>
<evidence type="ECO:0000259" key="12">
    <source>
        <dbReference type="PROSITE" id="PS51846"/>
    </source>
</evidence>
<evidence type="ECO:0000256" key="6">
    <source>
        <dbReference type="ARBA" id="ARBA00023136"/>
    </source>
</evidence>
<dbReference type="SUPFAM" id="SSF54631">
    <property type="entry name" value="CBS-domain pair"/>
    <property type="match status" value="1"/>
</dbReference>
<evidence type="ECO:0000256" key="8">
    <source>
        <dbReference type="PROSITE-ProRule" id="PRU01193"/>
    </source>
</evidence>
<dbReference type="InterPro" id="IPR044751">
    <property type="entry name" value="Ion_transp-like_CBS"/>
</dbReference>
<keyword evidence="3" id="KW-0677">Repeat</keyword>
<evidence type="ECO:0000256" key="7">
    <source>
        <dbReference type="PROSITE-ProRule" id="PRU00703"/>
    </source>
</evidence>
<dbReference type="InterPro" id="IPR046342">
    <property type="entry name" value="CBS_dom_sf"/>
</dbReference>
<evidence type="ECO:0000256" key="4">
    <source>
        <dbReference type="ARBA" id="ARBA00022989"/>
    </source>
</evidence>
<keyword evidence="2 8" id="KW-0812">Transmembrane</keyword>
<evidence type="ECO:0000256" key="1">
    <source>
        <dbReference type="ARBA" id="ARBA00004141"/>
    </source>
</evidence>
<evidence type="ECO:0000256" key="9">
    <source>
        <dbReference type="SAM" id="MobiDB-lite"/>
    </source>
</evidence>
<evidence type="ECO:0000313" key="13">
    <source>
        <dbReference type="EMBL" id="GAA4896823.1"/>
    </source>
</evidence>
<evidence type="ECO:0000256" key="3">
    <source>
        <dbReference type="ARBA" id="ARBA00022737"/>
    </source>
</evidence>
<dbReference type="PROSITE" id="PS51846">
    <property type="entry name" value="CNNM"/>
    <property type="match status" value="1"/>
</dbReference>
<feature type="transmembrane region" description="Helical" evidence="10">
    <location>
        <begin position="54"/>
        <end position="74"/>
    </location>
</feature>
<comment type="subcellular location">
    <subcellularLocation>
        <location evidence="1">Membrane</location>
        <topology evidence="1">Multi-pass membrane protein</topology>
    </subcellularLocation>
</comment>
<proteinExistence type="predicted"/>
<dbReference type="RefSeq" id="WP_345336526.1">
    <property type="nucleotide sequence ID" value="NZ_BAABJZ010000097.1"/>
</dbReference>
<accession>A0ABP9FA24</accession>
<gene>
    <name evidence="13" type="ORF">GCM10023333_32660</name>
</gene>
<dbReference type="InterPro" id="IPR002550">
    <property type="entry name" value="CNNM"/>
</dbReference>
<comment type="caution">
    <text evidence="13">The sequence shown here is derived from an EMBL/GenBank/DDBJ whole genome shotgun (WGS) entry which is preliminary data.</text>
</comment>
<feature type="region of interest" description="Disordered" evidence="9">
    <location>
        <begin position="338"/>
        <end position="359"/>
    </location>
</feature>
<feature type="domain" description="CNNM transmembrane" evidence="12">
    <location>
        <begin position="1"/>
        <end position="178"/>
    </location>
</feature>
<dbReference type="PANTHER" id="PTHR22777:SF4">
    <property type="entry name" value="UPF0053 PROTEIN SLL1254"/>
    <property type="match status" value="1"/>
</dbReference>
<feature type="domain" description="CBS" evidence="11">
    <location>
        <begin position="261"/>
        <end position="319"/>
    </location>
</feature>
<protein>
    <submittedName>
        <fullName evidence="13">Hemolysin family protein</fullName>
    </submittedName>
</protein>
<feature type="compositionally biased region" description="Basic and acidic residues" evidence="9">
    <location>
        <begin position="345"/>
        <end position="359"/>
    </location>
</feature>
<evidence type="ECO:0000256" key="5">
    <source>
        <dbReference type="ARBA" id="ARBA00023122"/>
    </source>
</evidence>
<dbReference type="EMBL" id="BAABJZ010000097">
    <property type="protein sequence ID" value="GAA4896823.1"/>
    <property type="molecule type" value="Genomic_DNA"/>
</dbReference>
<dbReference type="Pfam" id="PF00571">
    <property type="entry name" value="CBS"/>
    <property type="match status" value="1"/>
</dbReference>
<dbReference type="PROSITE" id="PS51371">
    <property type="entry name" value="CBS"/>
    <property type="match status" value="1"/>
</dbReference>
<dbReference type="Gene3D" id="3.10.580.10">
    <property type="entry name" value="CBS-domain"/>
    <property type="match status" value="1"/>
</dbReference>
<keyword evidence="6 8" id="KW-0472">Membrane</keyword>
<evidence type="ECO:0000256" key="10">
    <source>
        <dbReference type="SAM" id="Phobius"/>
    </source>
</evidence>
<dbReference type="Pfam" id="PF01595">
    <property type="entry name" value="CNNM"/>
    <property type="match status" value="1"/>
</dbReference>
<keyword evidence="4 8" id="KW-1133">Transmembrane helix</keyword>
<organism evidence="13 14">
    <name type="scientific">Ferrimonas pelagia</name>
    <dbReference type="NCBI Taxonomy" id="1177826"/>
    <lineage>
        <taxon>Bacteria</taxon>
        <taxon>Pseudomonadati</taxon>
        <taxon>Pseudomonadota</taxon>
        <taxon>Gammaproteobacteria</taxon>
        <taxon>Alteromonadales</taxon>
        <taxon>Ferrimonadaceae</taxon>
        <taxon>Ferrimonas</taxon>
    </lineage>
</organism>
<feature type="transmembrane region" description="Helical" evidence="10">
    <location>
        <begin position="6"/>
        <end position="33"/>
    </location>
</feature>
<evidence type="ECO:0000259" key="11">
    <source>
        <dbReference type="PROSITE" id="PS51371"/>
    </source>
</evidence>
<name>A0ABP9FA24_9GAMM</name>
<reference evidence="14" key="1">
    <citation type="journal article" date="2019" name="Int. J. Syst. Evol. Microbiol.">
        <title>The Global Catalogue of Microorganisms (GCM) 10K type strain sequencing project: providing services to taxonomists for standard genome sequencing and annotation.</title>
        <authorList>
            <consortium name="The Broad Institute Genomics Platform"/>
            <consortium name="The Broad Institute Genome Sequencing Center for Infectious Disease"/>
            <person name="Wu L."/>
            <person name="Ma J."/>
        </authorList>
    </citation>
    <scope>NUCLEOTIDE SEQUENCE [LARGE SCALE GENOMIC DNA]</scope>
    <source>
        <strain evidence="14">JCM 18401</strain>
    </source>
</reference>
<feature type="transmembrane region" description="Helical" evidence="10">
    <location>
        <begin position="80"/>
        <end position="103"/>
    </location>
</feature>